<proteinExistence type="predicted"/>
<comment type="caution">
    <text evidence="1">The sequence shown here is derived from an EMBL/GenBank/DDBJ whole genome shotgun (WGS) entry which is preliminary data.</text>
</comment>
<sequence length="318" mass="35453">MIRLFIITVLMVSFSGISVAQEFGARRESELASYSQNMANPLEMRVSAARALRGFDGPNALIAVSRASRDSEVEMRLAAIDAAAHWSITGKWDLLYPLTSDPEFMVQKSALYALLAHWQEFDKPMKLSLEHSLEMLEAQMPTNIESELELAWVEQATGKIDEAEARLIGLSKSIEDVRVILGLSKVQLQNQGELKASATLQKGIEIFPGESLLYYELAKIDHAKGDELSAAKNFETAHSLSPENSTYTYTFAVAIKDSDPDRAIDLFSLAYQRSQDPIHLYAQCDRLLATKKEATSCIEELKQVAPDYIVQNLISLYL</sequence>
<evidence type="ECO:0000313" key="1">
    <source>
        <dbReference type="EMBL" id="MDN2481185.1"/>
    </source>
</evidence>
<dbReference type="InterPro" id="IPR016024">
    <property type="entry name" value="ARM-type_fold"/>
</dbReference>
<reference evidence="1" key="1">
    <citation type="submission" date="2024-05" db="EMBL/GenBank/DDBJ databases">
        <title>Genome Sequences of Four Agar- Degrading Marine Bacteria.</title>
        <authorList>
            <person name="Phillips E.K."/>
            <person name="Shaffer J.C."/>
            <person name="Henson M.W."/>
            <person name="Temperton B."/>
            <person name="Thrash C.J."/>
            <person name="Martin M.O."/>
        </authorList>
    </citation>
    <scope>NUCLEOTIDE SEQUENCE</scope>
    <source>
        <strain evidence="1">EKP203</strain>
    </source>
</reference>
<protein>
    <recommendedName>
        <fullName evidence="3">Tetratricopeptide repeat protein</fullName>
    </recommendedName>
</protein>
<evidence type="ECO:0008006" key="3">
    <source>
        <dbReference type="Google" id="ProtNLM"/>
    </source>
</evidence>
<dbReference type="Gene3D" id="1.25.40.10">
    <property type="entry name" value="Tetratricopeptide repeat domain"/>
    <property type="match status" value="1"/>
</dbReference>
<keyword evidence="2" id="KW-1185">Reference proteome</keyword>
<name>A0ABT7XZI5_9VIBR</name>
<organism evidence="1 2">
    <name type="scientific">Vibrio agarivorans</name>
    <dbReference type="NCBI Taxonomy" id="153622"/>
    <lineage>
        <taxon>Bacteria</taxon>
        <taxon>Pseudomonadati</taxon>
        <taxon>Pseudomonadota</taxon>
        <taxon>Gammaproteobacteria</taxon>
        <taxon>Vibrionales</taxon>
        <taxon>Vibrionaceae</taxon>
        <taxon>Vibrio</taxon>
    </lineage>
</organism>
<dbReference type="RefSeq" id="WP_289961322.1">
    <property type="nucleotide sequence ID" value="NZ_JAUEOZ010000001.1"/>
</dbReference>
<dbReference type="Proteomes" id="UP001169719">
    <property type="component" value="Unassembled WGS sequence"/>
</dbReference>
<gene>
    <name evidence="1" type="ORF">QWJ08_07235</name>
</gene>
<dbReference type="EMBL" id="JAUEOZ010000001">
    <property type="protein sequence ID" value="MDN2481185.1"/>
    <property type="molecule type" value="Genomic_DNA"/>
</dbReference>
<dbReference type="SUPFAM" id="SSF48452">
    <property type="entry name" value="TPR-like"/>
    <property type="match status" value="1"/>
</dbReference>
<dbReference type="InterPro" id="IPR011990">
    <property type="entry name" value="TPR-like_helical_dom_sf"/>
</dbReference>
<dbReference type="SUPFAM" id="SSF48371">
    <property type="entry name" value="ARM repeat"/>
    <property type="match status" value="1"/>
</dbReference>
<evidence type="ECO:0000313" key="2">
    <source>
        <dbReference type="Proteomes" id="UP001169719"/>
    </source>
</evidence>
<accession>A0ABT7XZI5</accession>
<dbReference type="InterPro" id="IPR011989">
    <property type="entry name" value="ARM-like"/>
</dbReference>
<dbReference type="Gene3D" id="1.25.10.10">
    <property type="entry name" value="Leucine-rich Repeat Variant"/>
    <property type="match status" value="1"/>
</dbReference>